<evidence type="ECO:0000313" key="2">
    <source>
        <dbReference type="Proteomes" id="UP000199513"/>
    </source>
</evidence>
<dbReference type="STRING" id="1003.SAMN04488541_101411"/>
<keyword evidence="2" id="KW-1185">Reference proteome</keyword>
<dbReference type="RefSeq" id="WP_091544218.1">
    <property type="nucleotide sequence ID" value="NZ_FONY01000014.1"/>
</dbReference>
<evidence type="ECO:0000313" key="1">
    <source>
        <dbReference type="EMBL" id="SFF04893.1"/>
    </source>
</evidence>
<gene>
    <name evidence="1" type="ORF">SAMN04488541_101411</name>
</gene>
<dbReference type="AlphaFoldDB" id="A0A1I2FIS1"/>
<dbReference type="Proteomes" id="UP000199513">
    <property type="component" value="Unassembled WGS sequence"/>
</dbReference>
<dbReference type="EMBL" id="FONY01000014">
    <property type="protein sequence ID" value="SFF04893.1"/>
    <property type="molecule type" value="Genomic_DNA"/>
</dbReference>
<reference evidence="1 2" key="1">
    <citation type="submission" date="2016-10" db="EMBL/GenBank/DDBJ databases">
        <authorList>
            <person name="de Groot N.N."/>
        </authorList>
    </citation>
    <scope>NUCLEOTIDE SEQUENCE [LARGE SCALE GENOMIC DNA]</scope>
    <source>
        <strain>GEY</strain>
        <strain evidence="2">DSM 9560</strain>
    </source>
</reference>
<dbReference type="OrthoDB" id="1453261at2"/>
<name>A0A1I2FIS1_9BACT</name>
<sequence>MKTKNIIFFTSLFLFAGIGELFFSYPAPTYNPFDDVFNVSRERLVKEGCIEDIIECGYVNITKDFGDGISMYYQFFGDEKIIQAKGMFIEIDTLWNNDDFEDGKLIDNRKRQFDSLKIDFNAIKRKLKKFDVDILSVQKSKYDFVLDVNVMYKSYQKEFDLEIRTHEGVRFLELFYSKPKSQKTWQEYSDDLKIYFIDLLGLYHY</sequence>
<accession>A0A1I2FIS1</accession>
<proteinExistence type="predicted"/>
<organism evidence="1 2">
    <name type="scientific">Thermoflexibacter ruber</name>
    <dbReference type="NCBI Taxonomy" id="1003"/>
    <lineage>
        <taxon>Bacteria</taxon>
        <taxon>Pseudomonadati</taxon>
        <taxon>Bacteroidota</taxon>
        <taxon>Cytophagia</taxon>
        <taxon>Cytophagales</taxon>
        <taxon>Thermoflexibacteraceae</taxon>
        <taxon>Thermoflexibacter</taxon>
    </lineage>
</organism>
<protein>
    <submittedName>
        <fullName evidence="1">Intein N-terminal splicing region</fullName>
    </submittedName>
</protein>